<proteinExistence type="predicted"/>
<evidence type="ECO:0000313" key="2">
    <source>
        <dbReference type="Proteomes" id="UP001187734"/>
    </source>
</evidence>
<reference evidence="1" key="1">
    <citation type="submission" date="2018-03" db="EMBL/GenBank/DDBJ databases">
        <authorList>
            <person name="Guldener U."/>
        </authorList>
    </citation>
    <scope>NUCLEOTIDE SEQUENCE</scope>
</reference>
<gene>
    <name evidence="1" type="ORF">FTOL_13963</name>
</gene>
<name>A0AAE8MN33_9HYPO</name>
<evidence type="ECO:0000313" key="1">
    <source>
        <dbReference type="EMBL" id="SPJ93357.1"/>
    </source>
</evidence>
<comment type="caution">
    <text evidence="1">The sequence shown here is derived from an EMBL/GenBank/DDBJ whole genome shotgun (WGS) entry which is preliminary data.</text>
</comment>
<dbReference type="Proteomes" id="UP001187734">
    <property type="component" value="Unassembled WGS sequence"/>
</dbReference>
<dbReference type="EMBL" id="ONZP01001261">
    <property type="protein sequence ID" value="SPJ93357.1"/>
    <property type="molecule type" value="Genomic_DNA"/>
</dbReference>
<sequence length="33" mass="3810">MPFNPDLVTLGLSIPEQASREKDLELYSDFQQK</sequence>
<keyword evidence="2" id="KW-1185">Reference proteome</keyword>
<dbReference type="AlphaFoldDB" id="A0AAE8MN33"/>
<organism evidence="1 2">
    <name type="scientific">Fusarium torulosum</name>
    <dbReference type="NCBI Taxonomy" id="33205"/>
    <lineage>
        <taxon>Eukaryota</taxon>
        <taxon>Fungi</taxon>
        <taxon>Dikarya</taxon>
        <taxon>Ascomycota</taxon>
        <taxon>Pezizomycotina</taxon>
        <taxon>Sordariomycetes</taxon>
        <taxon>Hypocreomycetidae</taxon>
        <taxon>Hypocreales</taxon>
        <taxon>Nectriaceae</taxon>
        <taxon>Fusarium</taxon>
    </lineage>
</organism>
<accession>A0AAE8MN33</accession>
<protein>
    <submittedName>
        <fullName evidence="1">Uncharacterized protein</fullName>
    </submittedName>
</protein>